<evidence type="ECO:0000313" key="11">
    <source>
        <dbReference type="Proteomes" id="UP000824120"/>
    </source>
</evidence>
<dbReference type="PANTHER" id="PTHR22937">
    <property type="entry name" value="E3 UBIQUITIN-PROTEIN LIGASE RNF165"/>
    <property type="match status" value="1"/>
</dbReference>
<evidence type="ECO:0000259" key="9">
    <source>
        <dbReference type="PROSITE" id="PS50089"/>
    </source>
</evidence>
<accession>A0A9J5W4X1</accession>
<evidence type="ECO:0000256" key="6">
    <source>
        <dbReference type="ARBA" id="ARBA00022786"/>
    </source>
</evidence>
<protein>
    <recommendedName>
        <fullName evidence="2">RING-type E3 ubiquitin transferase</fullName>
        <ecNumber evidence="2">2.3.2.27</ecNumber>
    </recommendedName>
</protein>
<dbReference type="EMBL" id="JACXVP010000012">
    <property type="protein sequence ID" value="KAG5570605.1"/>
    <property type="molecule type" value="Genomic_DNA"/>
</dbReference>
<keyword evidence="3" id="KW-0808">Transferase</keyword>
<dbReference type="PANTHER" id="PTHR22937:SF113">
    <property type="entry name" value="RING-TYPE E3 UBIQUITIN TRANSFERASE"/>
    <property type="match status" value="1"/>
</dbReference>
<keyword evidence="5 8" id="KW-0863">Zinc-finger</keyword>
<dbReference type="InterPro" id="IPR045191">
    <property type="entry name" value="MBR1/2-like"/>
</dbReference>
<dbReference type="AlphaFoldDB" id="A0A9J5W4X1"/>
<sequence length="216" mass="25078">IPSYPNILGIYHSFDGSLIIVLANRTNIYSVSIVPRNTFSFWIPQVMLTNTLIPNFSLSLPNILWDYTPRFAEVNHAFDCMTLPPRLTNFPMGLLAFQDQTEKVNTGLRREVIFPHMNRIRYQSTYISKSDDNDTCSICLVKTYFHLILSSYCLNCSDLCKIILLEKYFSILRDDYSDGQIIRSADCHHAFHFDCTSQWLMQKYSCPLHKRIALTI</sequence>
<dbReference type="Proteomes" id="UP000824120">
    <property type="component" value="Chromosome 12"/>
</dbReference>
<keyword evidence="4" id="KW-0479">Metal-binding</keyword>
<proteinExistence type="predicted"/>
<comment type="caution">
    <text evidence="10">The sequence shown here is derived from an EMBL/GenBank/DDBJ whole genome shotgun (WGS) entry which is preliminary data.</text>
</comment>
<evidence type="ECO:0000256" key="3">
    <source>
        <dbReference type="ARBA" id="ARBA00022679"/>
    </source>
</evidence>
<dbReference type="PROSITE" id="PS50089">
    <property type="entry name" value="ZF_RING_2"/>
    <property type="match status" value="1"/>
</dbReference>
<evidence type="ECO:0000256" key="8">
    <source>
        <dbReference type="PROSITE-ProRule" id="PRU00175"/>
    </source>
</evidence>
<evidence type="ECO:0000256" key="4">
    <source>
        <dbReference type="ARBA" id="ARBA00022723"/>
    </source>
</evidence>
<organism evidence="10 11">
    <name type="scientific">Solanum commersonii</name>
    <name type="common">Commerson's wild potato</name>
    <name type="synonym">Commerson's nightshade</name>
    <dbReference type="NCBI Taxonomy" id="4109"/>
    <lineage>
        <taxon>Eukaryota</taxon>
        <taxon>Viridiplantae</taxon>
        <taxon>Streptophyta</taxon>
        <taxon>Embryophyta</taxon>
        <taxon>Tracheophyta</taxon>
        <taxon>Spermatophyta</taxon>
        <taxon>Magnoliopsida</taxon>
        <taxon>eudicotyledons</taxon>
        <taxon>Gunneridae</taxon>
        <taxon>Pentapetalae</taxon>
        <taxon>asterids</taxon>
        <taxon>lamiids</taxon>
        <taxon>Solanales</taxon>
        <taxon>Solanaceae</taxon>
        <taxon>Solanoideae</taxon>
        <taxon>Solaneae</taxon>
        <taxon>Solanum</taxon>
    </lineage>
</organism>
<evidence type="ECO:0000256" key="1">
    <source>
        <dbReference type="ARBA" id="ARBA00000900"/>
    </source>
</evidence>
<keyword evidence="11" id="KW-1185">Reference proteome</keyword>
<feature type="non-terminal residue" evidence="10">
    <location>
        <position position="1"/>
    </location>
</feature>
<dbReference type="InterPro" id="IPR001841">
    <property type="entry name" value="Znf_RING"/>
</dbReference>
<keyword evidence="7" id="KW-0862">Zinc</keyword>
<dbReference type="Gene3D" id="3.30.40.10">
    <property type="entry name" value="Zinc/RING finger domain, C3HC4 (zinc finger)"/>
    <property type="match status" value="1"/>
</dbReference>
<dbReference type="EC" id="2.3.2.27" evidence="2"/>
<gene>
    <name evidence="10" type="ORF">H5410_060371</name>
</gene>
<dbReference type="OrthoDB" id="1288248at2759"/>
<evidence type="ECO:0000313" key="10">
    <source>
        <dbReference type="EMBL" id="KAG5570605.1"/>
    </source>
</evidence>
<comment type="catalytic activity">
    <reaction evidence="1">
        <text>S-ubiquitinyl-[E2 ubiquitin-conjugating enzyme]-L-cysteine + [acceptor protein]-L-lysine = [E2 ubiquitin-conjugating enzyme]-L-cysteine + N(6)-ubiquitinyl-[acceptor protein]-L-lysine.</text>
        <dbReference type="EC" id="2.3.2.27"/>
    </reaction>
</comment>
<dbReference type="GO" id="GO:0008270">
    <property type="term" value="F:zinc ion binding"/>
    <property type="evidence" value="ECO:0007669"/>
    <property type="project" value="UniProtKB-KW"/>
</dbReference>
<evidence type="ECO:0000256" key="7">
    <source>
        <dbReference type="ARBA" id="ARBA00022833"/>
    </source>
</evidence>
<reference evidence="10 11" key="1">
    <citation type="submission" date="2020-09" db="EMBL/GenBank/DDBJ databases">
        <title>De no assembly of potato wild relative species, Solanum commersonii.</title>
        <authorList>
            <person name="Cho K."/>
        </authorList>
    </citation>
    <scope>NUCLEOTIDE SEQUENCE [LARGE SCALE GENOMIC DNA]</scope>
    <source>
        <strain evidence="10">LZ3.2</strain>
        <tissue evidence="10">Leaf</tissue>
    </source>
</reference>
<evidence type="ECO:0000256" key="2">
    <source>
        <dbReference type="ARBA" id="ARBA00012483"/>
    </source>
</evidence>
<dbReference type="InterPro" id="IPR013083">
    <property type="entry name" value="Znf_RING/FYVE/PHD"/>
</dbReference>
<evidence type="ECO:0000256" key="5">
    <source>
        <dbReference type="ARBA" id="ARBA00022771"/>
    </source>
</evidence>
<dbReference type="SUPFAM" id="SSF57850">
    <property type="entry name" value="RING/U-box"/>
    <property type="match status" value="1"/>
</dbReference>
<dbReference type="GO" id="GO:0061630">
    <property type="term" value="F:ubiquitin protein ligase activity"/>
    <property type="evidence" value="ECO:0007669"/>
    <property type="project" value="UniProtKB-EC"/>
</dbReference>
<name>A0A9J5W4X1_SOLCO</name>
<dbReference type="Pfam" id="PF13639">
    <property type="entry name" value="zf-RING_2"/>
    <property type="match status" value="1"/>
</dbReference>
<keyword evidence="6" id="KW-0833">Ubl conjugation pathway</keyword>
<feature type="domain" description="RING-type" evidence="9">
    <location>
        <begin position="153"/>
        <end position="210"/>
    </location>
</feature>